<protein>
    <submittedName>
        <fullName evidence="2">Limonene 1,2-monooxygenase</fullName>
        <ecNumber evidence="2">1.14.13.107</ecNumber>
    </submittedName>
</protein>
<dbReference type="GO" id="GO:0052601">
    <property type="term" value="F:limonene 1,2-monooxygenase [NAD(P)H) activity"/>
    <property type="evidence" value="ECO:0007669"/>
    <property type="project" value="UniProtKB-EC"/>
</dbReference>
<sequence length="311" mass="32410">MSSLEWGVLTHAAGSRDSATELADTVRLAVRAEELGFGSFWVAQHHLGAQQGHASSPLVVLAAVAARTERIGLGTAVVVGALEHPLRLVEDAATVDALSGGRLELGLGAGSDPGVAEAFGIRPQDRHARLDTVLDALAEADVVPAAGGLRDRLWLATSSEAGVRTAAERGTGLLSGRRSGPAGPDDARSADLLARFRAAGGRRVGLSRPLVPGACGEEVRDLLAPHIARSGRDPVAHLAAGNVYAGTEHEVATGLAADPCLPYATRLLCHVQPARLTFAELDPILRRVARLARGFRDGPDPREDHRRASTA</sequence>
<comment type="caution">
    <text evidence="2">The sequence shown here is derived from an EMBL/GenBank/DDBJ whole genome shotgun (WGS) entry which is preliminary data.</text>
</comment>
<dbReference type="InterPro" id="IPR011251">
    <property type="entry name" value="Luciferase-like_dom"/>
</dbReference>
<dbReference type="EMBL" id="MIGB01000001">
    <property type="protein sequence ID" value="OSY44070.1"/>
    <property type="molecule type" value="Genomic_DNA"/>
</dbReference>
<dbReference type="PANTHER" id="PTHR30137:SF15">
    <property type="entry name" value="BLL6902 PROTEIN"/>
    <property type="match status" value="1"/>
</dbReference>
<organism evidence="2 3">
    <name type="scientific">Pseudonocardia autotrophica</name>
    <name type="common">Amycolata autotrophica</name>
    <name type="synonym">Nocardia autotrophica</name>
    <dbReference type="NCBI Taxonomy" id="2074"/>
    <lineage>
        <taxon>Bacteria</taxon>
        <taxon>Bacillati</taxon>
        <taxon>Actinomycetota</taxon>
        <taxon>Actinomycetes</taxon>
        <taxon>Pseudonocardiales</taxon>
        <taxon>Pseudonocardiaceae</taxon>
        <taxon>Pseudonocardia</taxon>
    </lineage>
</organism>
<accession>A0A1Y2N9C6</accession>
<dbReference type="RefSeq" id="WP_158092027.1">
    <property type="nucleotide sequence ID" value="NZ_AP018920.1"/>
</dbReference>
<dbReference type="OrthoDB" id="7903015at2"/>
<dbReference type="InterPro" id="IPR036661">
    <property type="entry name" value="Luciferase-like_sf"/>
</dbReference>
<dbReference type="AlphaFoldDB" id="A0A1Y2N9C6"/>
<name>A0A1Y2N9C6_PSEAH</name>
<dbReference type="Gene3D" id="3.20.20.30">
    <property type="entry name" value="Luciferase-like domain"/>
    <property type="match status" value="1"/>
</dbReference>
<reference evidence="2 3" key="1">
    <citation type="submission" date="2016-09" db="EMBL/GenBank/DDBJ databases">
        <title>Pseudonocardia autotrophica DSM535, a candidate organism with high potential of specific P450 cytochromes.</title>
        <authorList>
            <person name="Grumaz C."/>
            <person name="Vainshtein Y."/>
            <person name="Kirstahler P."/>
            <person name="Sohn K."/>
        </authorList>
    </citation>
    <scope>NUCLEOTIDE SEQUENCE [LARGE SCALE GENOMIC DNA]</scope>
    <source>
        <strain evidence="2 3">DSM 535</strain>
    </source>
</reference>
<dbReference type="EC" id="1.14.13.107" evidence="2"/>
<dbReference type="SUPFAM" id="SSF51679">
    <property type="entry name" value="Bacterial luciferase-like"/>
    <property type="match status" value="1"/>
</dbReference>
<evidence type="ECO:0000313" key="2">
    <source>
        <dbReference type="EMBL" id="OSY44070.1"/>
    </source>
</evidence>
<feature type="domain" description="Luciferase-like" evidence="1">
    <location>
        <begin position="9"/>
        <end position="241"/>
    </location>
</feature>
<dbReference type="GO" id="GO:0005829">
    <property type="term" value="C:cytosol"/>
    <property type="evidence" value="ECO:0007669"/>
    <property type="project" value="TreeGrafter"/>
</dbReference>
<evidence type="ECO:0000259" key="1">
    <source>
        <dbReference type="Pfam" id="PF00296"/>
    </source>
</evidence>
<gene>
    <name evidence="2" type="primary">limB_1</name>
    <name evidence="2" type="ORF">BG845_00190</name>
</gene>
<dbReference type="Proteomes" id="UP000194360">
    <property type="component" value="Unassembled WGS sequence"/>
</dbReference>
<dbReference type="Pfam" id="PF00296">
    <property type="entry name" value="Bac_luciferase"/>
    <property type="match status" value="1"/>
</dbReference>
<evidence type="ECO:0000313" key="3">
    <source>
        <dbReference type="Proteomes" id="UP000194360"/>
    </source>
</evidence>
<dbReference type="STRING" id="2074.BG845_00190"/>
<keyword evidence="2" id="KW-0560">Oxidoreductase</keyword>
<keyword evidence="2" id="KW-0503">Monooxygenase</keyword>
<dbReference type="PANTHER" id="PTHR30137">
    <property type="entry name" value="LUCIFERASE-LIKE MONOOXYGENASE"/>
    <property type="match status" value="1"/>
</dbReference>
<dbReference type="InterPro" id="IPR050766">
    <property type="entry name" value="Bact_Lucif_Oxidored"/>
</dbReference>
<keyword evidence="3" id="KW-1185">Reference proteome</keyword>
<proteinExistence type="predicted"/>